<evidence type="ECO:0000256" key="1">
    <source>
        <dbReference type="ARBA" id="ARBA00022729"/>
    </source>
</evidence>
<comment type="caution">
    <text evidence="5">The sequence shown here is derived from an EMBL/GenBank/DDBJ whole genome shotgun (WGS) entry which is preliminary data.</text>
</comment>
<keyword evidence="6" id="KW-1185">Reference proteome</keyword>
<keyword evidence="1 3" id="KW-0732">Signal</keyword>
<reference evidence="5" key="1">
    <citation type="journal article" date="2021" name="Front. Microbiol.">
        <title>Comprehensive Comparative Genomics and Phenotyping of Methylobacterium Species.</title>
        <authorList>
            <person name="Alessa O."/>
            <person name="Ogura Y."/>
            <person name="Fujitani Y."/>
            <person name="Takami H."/>
            <person name="Hayashi T."/>
            <person name="Sahin N."/>
            <person name="Tani A."/>
        </authorList>
    </citation>
    <scope>NUCLEOTIDE SEQUENCE</scope>
    <source>
        <strain evidence="5">NBRC 15686</strain>
    </source>
</reference>
<feature type="signal peptide" evidence="3">
    <location>
        <begin position="1"/>
        <end position="25"/>
    </location>
</feature>
<sequence length="139" mass="14419">MARKMAALSATLMVGAMVTGDPAGAAGSDPLAGYRWKSRVLVLAAGDAGDPRLAAQRQALASARTGASERDLVTLEAVGQGADAVALRRHLGLPGDAFRAVLVGKDGGAKLTAEEPIPPQRLFSTIDAMPMRQDEAKRR</sequence>
<proteinExistence type="predicted"/>
<evidence type="ECO:0000256" key="2">
    <source>
        <dbReference type="SAM" id="MobiDB-lite"/>
    </source>
</evidence>
<feature type="domain" description="DUF4174" evidence="4">
    <location>
        <begin position="30"/>
        <end position="135"/>
    </location>
</feature>
<evidence type="ECO:0000256" key="3">
    <source>
        <dbReference type="SAM" id="SignalP"/>
    </source>
</evidence>
<dbReference type="EMBL" id="BPRC01000001">
    <property type="protein sequence ID" value="GJE62835.1"/>
    <property type="molecule type" value="Genomic_DNA"/>
</dbReference>
<protein>
    <recommendedName>
        <fullName evidence="4">DUF4174 domain-containing protein</fullName>
    </recommendedName>
</protein>
<evidence type="ECO:0000313" key="5">
    <source>
        <dbReference type="EMBL" id="GJE62835.1"/>
    </source>
</evidence>
<reference evidence="5" key="2">
    <citation type="submission" date="2021-08" db="EMBL/GenBank/DDBJ databases">
        <authorList>
            <person name="Tani A."/>
            <person name="Ola A."/>
            <person name="Ogura Y."/>
            <person name="Katsura K."/>
            <person name="Hayashi T."/>
        </authorList>
    </citation>
    <scope>NUCLEOTIDE SEQUENCE</scope>
    <source>
        <strain evidence="5">NBRC 15686</strain>
    </source>
</reference>
<evidence type="ECO:0000313" key="6">
    <source>
        <dbReference type="Proteomes" id="UP001055039"/>
    </source>
</evidence>
<feature type="region of interest" description="Disordered" evidence="2">
    <location>
        <begin position="110"/>
        <end position="139"/>
    </location>
</feature>
<dbReference type="RefSeq" id="WP_238221503.1">
    <property type="nucleotide sequence ID" value="NZ_BAAADH010000020.1"/>
</dbReference>
<gene>
    <name evidence="5" type="ORF">LNAOJCKE_0024</name>
</gene>
<organism evidence="5 6">
    <name type="scientific">Methylorubrum aminovorans</name>
    <dbReference type="NCBI Taxonomy" id="269069"/>
    <lineage>
        <taxon>Bacteria</taxon>
        <taxon>Pseudomonadati</taxon>
        <taxon>Pseudomonadota</taxon>
        <taxon>Alphaproteobacteria</taxon>
        <taxon>Hyphomicrobiales</taxon>
        <taxon>Methylobacteriaceae</taxon>
        <taxon>Methylorubrum</taxon>
    </lineage>
</organism>
<dbReference type="Proteomes" id="UP001055039">
    <property type="component" value="Unassembled WGS sequence"/>
</dbReference>
<accession>A0ABQ4U9I7</accession>
<dbReference type="InterPro" id="IPR025232">
    <property type="entry name" value="DUF4174"/>
</dbReference>
<evidence type="ECO:0000259" key="4">
    <source>
        <dbReference type="Pfam" id="PF13778"/>
    </source>
</evidence>
<dbReference type="Pfam" id="PF13778">
    <property type="entry name" value="DUF4174"/>
    <property type="match status" value="1"/>
</dbReference>
<name>A0ABQ4U9I7_9HYPH</name>
<feature type="chain" id="PRO_5045945186" description="DUF4174 domain-containing protein" evidence="3">
    <location>
        <begin position="26"/>
        <end position="139"/>
    </location>
</feature>